<dbReference type="PANTHER" id="PTHR42912:SF45">
    <property type="entry name" value="23S RRNA (GUANINE(745)-N(1))-METHYLTRANSFERASE"/>
    <property type="match status" value="1"/>
</dbReference>
<organism evidence="2 3">
    <name type="scientific">Aureliella helgolandensis</name>
    <dbReference type="NCBI Taxonomy" id="2527968"/>
    <lineage>
        <taxon>Bacteria</taxon>
        <taxon>Pseudomonadati</taxon>
        <taxon>Planctomycetota</taxon>
        <taxon>Planctomycetia</taxon>
        <taxon>Pirellulales</taxon>
        <taxon>Pirellulaceae</taxon>
        <taxon>Aureliella</taxon>
    </lineage>
</organism>
<dbReference type="KEGG" id="ahel:Q31a_56020"/>
<keyword evidence="3" id="KW-1185">Reference proteome</keyword>
<evidence type="ECO:0000313" key="2">
    <source>
        <dbReference type="EMBL" id="QDV27214.1"/>
    </source>
</evidence>
<reference evidence="2 3" key="1">
    <citation type="submission" date="2019-02" db="EMBL/GenBank/DDBJ databases">
        <title>Deep-cultivation of Planctomycetes and their phenomic and genomic characterization uncovers novel biology.</title>
        <authorList>
            <person name="Wiegand S."/>
            <person name="Jogler M."/>
            <person name="Boedeker C."/>
            <person name="Pinto D."/>
            <person name="Vollmers J."/>
            <person name="Rivas-Marin E."/>
            <person name="Kohn T."/>
            <person name="Peeters S.H."/>
            <person name="Heuer A."/>
            <person name="Rast P."/>
            <person name="Oberbeckmann S."/>
            <person name="Bunk B."/>
            <person name="Jeske O."/>
            <person name="Meyerdierks A."/>
            <person name="Storesund J.E."/>
            <person name="Kallscheuer N."/>
            <person name="Luecker S."/>
            <person name="Lage O.M."/>
            <person name="Pohl T."/>
            <person name="Merkel B.J."/>
            <person name="Hornburger P."/>
            <person name="Mueller R.-W."/>
            <person name="Bruemmer F."/>
            <person name="Labrenz M."/>
            <person name="Spormann A.M."/>
            <person name="Op den Camp H."/>
            <person name="Overmann J."/>
            <person name="Amann R."/>
            <person name="Jetten M.S.M."/>
            <person name="Mascher T."/>
            <person name="Medema M.H."/>
            <person name="Devos D.P."/>
            <person name="Kaster A.-K."/>
            <person name="Ovreas L."/>
            <person name="Rohde M."/>
            <person name="Galperin M.Y."/>
            <person name="Jogler C."/>
        </authorList>
    </citation>
    <scope>NUCLEOTIDE SEQUENCE [LARGE SCALE GENOMIC DNA]</scope>
    <source>
        <strain evidence="2 3">Q31a</strain>
    </source>
</reference>
<proteinExistence type="predicted"/>
<dbReference type="Proteomes" id="UP000318017">
    <property type="component" value="Chromosome"/>
</dbReference>
<dbReference type="RefSeq" id="WP_231690932.1">
    <property type="nucleotide sequence ID" value="NZ_CP036298.1"/>
</dbReference>
<dbReference type="InterPro" id="IPR050508">
    <property type="entry name" value="Methyltransf_Superfamily"/>
</dbReference>
<dbReference type="SUPFAM" id="SSF53335">
    <property type="entry name" value="S-adenosyl-L-methionine-dependent methyltransferases"/>
    <property type="match status" value="1"/>
</dbReference>
<dbReference type="InterPro" id="IPR029063">
    <property type="entry name" value="SAM-dependent_MTases_sf"/>
</dbReference>
<dbReference type="AlphaFoldDB" id="A0A518GF39"/>
<evidence type="ECO:0000313" key="3">
    <source>
        <dbReference type="Proteomes" id="UP000318017"/>
    </source>
</evidence>
<accession>A0A518GF39</accession>
<dbReference type="GO" id="GO:0008757">
    <property type="term" value="F:S-adenosylmethionine-dependent methyltransferase activity"/>
    <property type="evidence" value="ECO:0007669"/>
    <property type="project" value="InterPro"/>
</dbReference>
<name>A0A518GF39_9BACT</name>
<dbReference type="EMBL" id="CP036298">
    <property type="protein sequence ID" value="QDV27214.1"/>
    <property type="molecule type" value="Genomic_DNA"/>
</dbReference>
<dbReference type="CDD" id="cd02440">
    <property type="entry name" value="AdoMet_MTases"/>
    <property type="match status" value="1"/>
</dbReference>
<gene>
    <name evidence="2" type="ORF">Q31a_56020</name>
</gene>
<evidence type="ECO:0000259" key="1">
    <source>
        <dbReference type="Pfam" id="PF08241"/>
    </source>
</evidence>
<dbReference type="PANTHER" id="PTHR42912">
    <property type="entry name" value="METHYLTRANSFERASE"/>
    <property type="match status" value="1"/>
</dbReference>
<feature type="domain" description="Methyltransferase type 11" evidence="1">
    <location>
        <begin position="64"/>
        <end position="159"/>
    </location>
</feature>
<dbReference type="Gene3D" id="3.40.50.150">
    <property type="entry name" value="Vaccinia Virus protein VP39"/>
    <property type="match status" value="1"/>
</dbReference>
<protein>
    <recommendedName>
        <fullName evidence="1">Methyltransferase type 11 domain-containing protein</fullName>
    </recommendedName>
</protein>
<sequence length="271" mass="29864">MPLPDPPSRNTAELLKHNQSAWNRMASGGHVLAKPASESELQNPLQTVDGLGWLEGGIQGWNVLCLAAGGGRHGPLYAAAGAQVTVVDLSPNMLELDRQVAKQRQLPIRTFETSMDDLHMLANESFDLVIHPVSTCYLASLDRLFPEIARVTRPGGLYISQHKQPANLQSSLQTYTGQYVVEHAYYDNRPVPAATEPSKLREPHTREYVHSWNALLGGICRSGFAIEAVSEPQHAKPDAPVGTFGHRCYYIAPYIRLKARRHGSSSLKLEL</sequence>
<dbReference type="Pfam" id="PF08241">
    <property type="entry name" value="Methyltransf_11"/>
    <property type="match status" value="1"/>
</dbReference>
<dbReference type="InterPro" id="IPR013216">
    <property type="entry name" value="Methyltransf_11"/>
</dbReference>